<dbReference type="AlphaFoldDB" id="A0A376CRP1"/>
<organism evidence="4 5">
    <name type="scientific">Corynebacterium pilosum</name>
    <dbReference type="NCBI Taxonomy" id="35756"/>
    <lineage>
        <taxon>Bacteria</taxon>
        <taxon>Bacillati</taxon>
        <taxon>Actinomycetota</taxon>
        <taxon>Actinomycetes</taxon>
        <taxon>Mycobacteriales</taxon>
        <taxon>Corynebacteriaceae</taxon>
        <taxon>Corynebacterium</taxon>
    </lineage>
</organism>
<dbReference type="STRING" id="35756.GCA_001044155_02355"/>
<keyword evidence="2" id="KW-0812">Transmembrane</keyword>
<dbReference type="EMBL" id="UFXQ01000001">
    <property type="protein sequence ID" value="STC70298.1"/>
    <property type="molecule type" value="Genomic_DNA"/>
</dbReference>
<sequence>MRRISRRSLTIATATALTFTGITAPTTFAADFGPKSTPDTQKTCDDKLLLDYGHIDIQMLLDENNDVDVKIKDETAIHGSPLENRDLDDILVGIYDNALFKPVSYLKTEPYKFVGDQESPFYYLPLVQKHDILWPGYNTMGVDYDKFDGPIDLHLKPKNIPAGASYGLFTDGAWGAPGEVLVDSTKQDYTINTTYAAHVHSHWAFSHPGVYELEVSYSGTLKDGTKVSSEGDTLTFLIGDDAVNTCLNPALQEEPDAPEPDAPQPDKDEDRDDPQKNNAGSSTTAIAISAVAAVLLALAGTLAALGGPLRELGKQFNLPF</sequence>
<dbReference type="OrthoDB" id="4424311at2"/>
<feature type="transmembrane region" description="Helical" evidence="2">
    <location>
        <begin position="285"/>
        <end position="305"/>
    </location>
</feature>
<feature type="region of interest" description="Disordered" evidence="1">
    <location>
        <begin position="251"/>
        <end position="281"/>
    </location>
</feature>
<dbReference type="InterPro" id="IPR022435">
    <property type="entry name" value="Surface-anchored_actinobac"/>
</dbReference>
<accession>A0A376CRP1</accession>
<name>A0A376CRP1_9CORY</name>
<feature type="signal peptide" evidence="3">
    <location>
        <begin position="1"/>
        <end position="29"/>
    </location>
</feature>
<reference evidence="4 5" key="1">
    <citation type="submission" date="2018-06" db="EMBL/GenBank/DDBJ databases">
        <authorList>
            <consortium name="Pathogen Informatics"/>
            <person name="Doyle S."/>
        </authorList>
    </citation>
    <scope>NUCLEOTIDE SEQUENCE [LARGE SCALE GENOMIC DNA]</scope>
    <source>
        <strain evidence="4 5">NCTC11862</strain>
    </source>
</reference>
<keyword evidence="2" id="KW-0472">Membrane</keyword>
<keyword evidence="5" id="KW-1185">Reference proteome</keyword>
<keyword evidence="2" id="KW-1133">Transmembrane helix</keyword>
<evidence type="ECO:0000256" key="2">
    <source>
        <dbReference type="SAM" id="Phobius"/>
    </source>
</evidence>
<dbReference type="NCBIfam" id="NF038134">
    <property type="entry name" value="choice_anch_M"/>
    <property type="match status" value="1"/>
</dbReference>
<proteinExistence type="predicted"/>
<feature type="chain" id="PRO_5039296246" evidence="3">
    <location>
        <begin position="30"/>
        <end position="320"/>
    </location>
</feature>
<dbReference type="RefSeq" id="WP_026254223.1">
    <property type="nucleotide sequence ID" value="NZ_UFXQ01000001.1"/>
</dbReference>
<dbReference type="Proteomes" id="UP000254467">
    <property type="component" value="Unassembled WGS sequence"/>
</dbReference>
<evidence type="ECO:0000313" key="5">
    <source>
        <dbReference type="Proteomes" id="UP000254467"/>
    </source>
</evidence>
<keyword evidence="3" id="KW-0732">Signal</keyword>
<protein>
    <submittedName>
        <fullName evidence="4">Hemin toxicity ABC transporter</fullName>
    </submittedName>
</protein>
<evidence type="ECO:0000256" key="1">
    <source>
        <dbReference type="SAM" id="MobiDB-lite"/>
    </source>
</evidence>
<evidence type="ECO:0000256" key="3">
    <source>
        <dbReference type="SAM" id="SignalP"/>
    </source>
</evidence>
<evidence type="ECO:0000313" key="4">
    <source>
        <dbReference type="EMBL" id="STC70298.1"/>
    </source>
</evidence>
<gene>
    <name evidence="4" type="ORF">NCTC11862_02108</name>
</gene>
<dbReference type="NCBIfam" id="TIGR03769">
    <property type="entry name" value="P_ac_wall_RPT"/>
    <property type="match status" value="1"/>
</dbReference>